<feature type="transmembrane region" description="Helical" evidence="6">
    <location>
        <begin position="83"/>
        <end position="102"/>
    </location>
</feature>
<keyword evidence="5 6" id="KW-0472">Membrane</keyword>
<comment type="similarity">
    <text evidence="2">Belongs to the PA-phosphatase related phosphoesterase family.</text>
</comment>
<dbReference type="Pfam" id="PF01569">
    <property type="entry name" value="PAP2"/>
    <property type="match status" value="1"/>
</dbReference>
<dbReference type="Gene3D" id="1.20.144.10">
    <property type="entry name" value="Phosphatidic acid phosphatase type 2/haloperoxidase"/>
    <property type="match status" value="1"/>
</dbReference>
<sequence>MDPQGTVNRRPALVRANRINVFPAIESSEESEVELLETECEKVFRELGVPRKGQFKLQPRVGGRVVYSKRAGLPVYGRPLTNYMLLVNIIFRACLVIAYMLLEWIPSRRSLLSISPNEFKYIREPLRTPMFLELGGDLVGPVLERLFHPWAFMLYPFFAILWKYWKTQKVFDYMRSWMVPTLIYPLTGCLVGILKIVVGRPRPSMFARCYGEDYLDYKDFSYACTGNETLIFDGMKSFPSGHTSVAFASSTFVFLYLAGHFRIWVVVEQRSAAFLRLWPAKPKASGFLLAILTITPALLVGVSRVVANNHHIEDVMFGAMIGTTVAVGVYFIYFPSLISPRCSAPKGAGDDDLFELEDLDANAQVKFIKKPDPSLLQRVGLTEREEEFRAGNRNTTLLDSKR</sequence>
<dbReference type="EMBL" id="CAXLJM020000051">
    <property type="protein sequence ID" value="CAL8115000.1"/>
    <property type="molecule type" value="Genomic_DNA"/>
</dbReference>
<gene>
    <name evidence="8" type="ORF">ODALV1_LOCUS16694</name>
</gene>
<dbReference type="Proteomes" id="UP001642540">
    <property type="component" value="Unassembled WGS sequence"/>
</dbReference>
<evidence type="ECO:0000256" key="4">
    <source>
        <dbReference type="ARBA" id="ARBA00022989"/>
    </source>
</evidence>
<comment type="caution">
    <text evidence="8">The sequence shown here is derived from an EMBL/GenBank/DDBJ whole genome shotgun (WGS) entry which is preliminary data.</text>
</comment>
<evidence type="ECO:0000313" key="9">
    <source>
        <dbReference type="Proteomes" id="UP001642540"/>
    </source>
</evidence>
<accession>A0ABP1QYS5</accession>
<evidence type="ECO:0000256" key="1">
    <source>
        <dbReference type="ARBA" id="ARBA00004141"/>
    </source>
</evidence>
<evidence type="ECO:0000256" key="6">
    <source>
        <dbReference type="SAM" id="Phobius"/>
    </source>
</evidence>
<evidence type="ECO:0000256" key="5">
    <source>
        <dbReference type="ARBA" id="ARBA00023136"/>
    </source>
</evidence>
<feature type="domain" description="Phosphatidic acid phosphatase type 2/haloperoxidase" evidence="7">
    <location>
        <begin position="178"/>
        <end position="330"/>
    </location>
</feature>
<proteinExistence type="inferred from homology"/>
<name>A0ABP1QYS5_9HEXA</name>
<dbReference type="InterPro" id="IPR036938">
    <property type="entry name" value="PAP2/HPO_sf"/>
</dbReference>
<reference evidence="8 9" key="1">
    <citation type="submission" date="2024-08" db="EMBL/GenBank/DDBJ databases">
        <authorList>
            <person name="Cucini C."/>
            <person name="Frati F."/>
        </authorList>
    </citation>
    <scope>NUCLEOTIDE SEQUENCE [LARGE SCALE GENOMIC DNA]</scope>
</reference>
<dbReference type="InterPro" id="IPR000326">
    <property type="entry name" value="PAP2/HPO"/>
</dbReference>
<evidence type="ECO:0000313" key="8">
    <source>
        <dbReference type="EMBL" id="CAL8115000.1"/>
    </source>
</evidence>
<feature type="transmembrane region" description="Helical" evidence="6">
    <location>
        <begin position="287"/>
        <end position="307"/>
    </location>
</feature>
<dbReference type="PANTHER" id="PTHR10165:SF35">
    <property type="entry name" value="RE23632P"/>
    <property type="match status" value="1"/>
</dbReference>
<dbReference type="SUPFAM" id="SSF48317">
    <property type="entry name" value="Acid phosphatase/Vanadium-dependent haloperoxidase"/>
    <property type="match status" value="1"/>
</dbReference>
<keyword evidence="4 6" id="KW-1133">Transmembrane helix</keyword>
<feature type="transmembrane region" description="Helical" evidence="6">
    <location>
        <begin position="314"/>
        <end position="333"/>
    </location>
</feature>
<comment type="subcellular location">
    <subcellularLocation>
        <location evidence="1">Membrane</location>
        <topology evidence="1">Multi-pass membrane protein</topology>
    </subcellularLocation>
</comment>
<evidence type="ECO:0000256" key="2">
    <source>
        <dbReference type="ARBA" id="ARBA00008816"/>
    </source>
</evidence>
<evidence type="ECO:0000256" key="3">
    <source>
        <dbReference type="ARBA" id="ARBA00022692"/>
    </source>
</evidence>
<keyword evidence="3 6" id="KW-0812">Transmembrane</keyword>
<feature type="transmembrane region" description="Helical" evidence="6">
    <location>
        <begin position="146"/>
        <end position="165"/>
    </location>
</feature>
<protein>
    <recommendedName>
        <fullName evidence="7">Phosphatidic acid phosphatase type 2/haloperoxidase domain-containing protein</fullName>
    </recommendedName>
</protein>
<feature type="transmembrane region" description="Helical" evidence="6">
    <location>
        <begin position="177"/>
        <end position="198"/>
    </location>
</feature>
<dbReference type="SMART" id="SM00014">
    <property type="entry name" value="acidPPc"/>
    <property type="match status" value="1"/>
</dbReference>
<evidence type="ECO:0000259" key="7">
    <source>
        <dbReference type="SMART" id="SM00014"/>
    </source>
</evidence>
<dbReference type="InterPro" id="IPR043216">
    <property type="entry name" value="PAP-like"/>
</dbReference>
<dbReference type="PANTHER" id="PTHR10165">
    <property type="entry name" value="LIPID PHOSPHATE PHOSPHATASE"/>
    <property type="match status" value="1"/>
</dbReference>
<organism evidence="8 9">
    <name type="scientific">Orchesella dallaii</name>
    <dbReference type="NCBI Taxonomy" id="48710"/>
    <lineage>
        <taxon>Eukaryota</taxon>
        <taxon>Metazoa</taxon>
        <taxon>Ecdysozoa</taxon>
        <taxon>Arthropoda</taxon>
        <taxon>Hexapoda</taxon>
        <taxon>Collembola</taxon>
        <taxon>Entomobryomorpha</taxon>
        <taxon>Entomobryoidea</taxon>
        <taxon>Orchesellidae</taxon>
        <taxon>Orchesellinae</taxon>
        <taxon>Orchesella</taxon>
    </lineage>
</organism>
<keyword evidence="9" id="KW-1185">Reference proteome</keyword>
<feature type="transmembrane region" description="Helical" evidence="6">
    <location>
        <begin position="245"/>
        <end position="267"/>
    </location>
</feature>